<evidence type="ECO:0000313" key="1">
    <source>
        <dbReference type="EMBL" id="EHK46374.1"/>
    </source>
</evidence>
<dbReference type="Proteomes" id="UP000005426">
    <property type="component" value="Unassembled WGS sequence"/>
</dbReference>
<name>G9NSH5_HYPAI</name>
<organism evidence="1 2">
    <name type="scientific">Hypocrea atroviridis (strain ATCC 20476 / IMI 206040)</name>
    <name type="common">Trichoderma atroviride</name>
    <dbReference type="NCBI Taxonomy" id="452589"/>
    <lineage>
        <taxon>Eukaryota</taxon>
        <taxon>Fungi</taxon>
        <taxon>Dikarya</taxon>
        <taxon>Ascomycota</taxon>
        <taxon>Pezizomycotina</taxon>
        <taxon>Sordariomycetes</taxon>
        <taxon>Hypocreomycetidae</taxon>
        <taxon>Hypocreales</taxon>
        <taxon>Hypocreaceae</taxon>
        <taxon>Trichoderma</taxon>
    </lineage>
</organism>
<sequence length="51" mass="6012">MVYARTATLVKKLKAYMELAVKPTMRNEDHCPKWPYRAYRQVQTVLLIAKS</sequence>
<keyword evidence="2" id="KW-1185">Reference proteome</keyword>
<accession>G9NSH5</accession>
<dbReference type="EMBL" id="ABDG02000022">
    <property type="protein sequence ID" value="EHK46374.1"/>
    <property type="molecule type" value="Genomic_DNA"/>
</dbReference>
<protein>
    <submittedName>
        <fullName evidence="1">Uncharacterized protein</fullName>
    </submittedName>
</protein>
<dbReference type="AlphaFoldDB" id="G9NSH5"/>
<reference evidence="1 2" key="1">
    <citation type="journal article" date="2011" name="Genome Biol.">
        <title>Comparative genome sequence analysis underscores mycoparasitism as the ancestral life style of Trichoderma.</title>
        <authorList>
            <person name="Kubicek C.P."/>
            <person name="Herrera-Estrella A."/>
            <person name="Seidl-Seiboth V."/>
            <person name="Martinez D.A."/>
            <person name="Druzhinina I.S."/>
            <person name="Thon M."/>
            <person name="Zeilinger S."/>
            <person name="Casas-Flores S."/>
            <person name="Horwitz B.A."/>
            <person name="Mukherjee P.K."/>
            <person name="Mukherjee M."/>
            <person name="Kredics L."/>
            <person name="Alcaraz L.D."/>
            <person name="Aerts A."/>
            <person name="Antal Z."/>
            <person name="Atanasova L."/>
            <person name="Cervantes-Badillo M.G."/>
            <person name="Challacombe J."/>
            <person name="Chertkov O."/>
            <person name="McCluskey K."/>
            <person name="Coulpier F."/>
            <person name="Deshpande N."/>
            <person name="von Doehren H."/>
            <person name="Ebbole D.J."/>
            <person name="Esquivel-Naranjo E.U."/>
            <person name="Fekete E."/>
            <person name="Flipphi M."/>
            <person name="Glaser F."/>
            <person name="Gomez-Rodriguez E.Y."/>
            <person name="Gruber S."/>
            <person name="Han C."/>
            <person name="Henrissat B."/>
            <person name="Hermosa R."/>
            <person name="Hernandez-Onate M."/>
            <person name="Karaffa L."/>
            <person name="Kosti I."/>
            <person name="Le Crom S."/>
            <person name="Lindquist E."/>
            <person name="Lucas S."/>
            <person name="Luebeck M."/>
            <person name="Luebeck P.S."/>
            <person name="Margeot A."/>
            <person name="Metz B."/>
            <person name="Misra M."/>
            <person name="Nevalainen H."/>
            <person name="Omann M."/>
            <person name="Packer N."/>
            <person name="Perrone G."/>
            <person name="Uresti-Rivera E.E."/>
            <person name="Salamov A."/>
            <person name="Schmoll M."/>
            <person name="Seiboth B."/>
            <person name="Shapiro H."/>
            <person name="Sukno S."/>
            <person name="Tamayo-Ramos J.A."/>
            <person name="Tisch D."/>
            <person name="Wiest A."/>
            <person name="Wilkinson H.H."/>
            <person name="Zhang M."/>
            <person name="Coutinho P.M."/>
            <person name="Kenerley C.M."/>
            <person name="Monte E."/>
            <person name="Baker S.E."/>
            <person name="Grigoriev I.V."/>
        </authorList>
    </citation>
    <scope>NUCLEOTIDE SEQUENCE [LARGE SCALE GENOMIC DNA]</scope>
    <source>
        <strain evidence="2">ATCC 20476 / IMI 206040</strain>
    </source>
</reference>
<evidence type="ECO:0000313" key="2">
    <source>
        <dbReference type="Proteomes" id="UP000005426"/>
    </source>
</evidence>
<comment type="caution">
    <text evidence="1">The sequence shown here is derived from an EMBL/GenBank/DDBJ whole genome shotgun (WGS) entry which is preliminary data.</text>
</comment>
<proteinExistence type="predicted"/>
<dbReference type="HOGENOM" id="CLU_3106676_0_0_1"/>
<gene>
    <name evidence="1" type="ORF">TRIATDRAFT_299050</name>
</gene>